<reference evidence="3" key="2">
    <citation type="submission" date="2020-08" db="EMBL/GenBank/DDBJ databases">
        <authorList>
            <person name="Chen M."/>
            <person name="Teng W."/>
            <person name="Zhao L."/>
            <person name="Hu C."/>
            <person name="Zhou Y."/>
            <person name="Han B."/>
            <person name="Song L."/>
            <person name="Shu W."/>
        </authorList>
    </citation>
    <scope>NUCLEOTIDE SEQUENCE</scope>
    <source>
        <strain evidence="3">FACHB-1375</strain>
    </source>
</reference>
<dbReference type="SMART" id="SM00912">
    <property type="entry name" value="Haemagg_act"/>
    <property type="match status" value="1"/>
</dbReference>
<dbReference type="EMBL" id="JACJPW010000019">
    <property type="protein sequence ID" value="MBD2181333.1"/>
    <property type="molecule type" value="Genomic_DNA"/>
</dbReference>
<evidence type="ECO:0000313" key="4">
    <source>
        <dbReference type="Proteomes" id="UP000641646"/>
    </source>
</evidence>
<evidence type="ECO:0000259" key="2">
    <source>
        <dbReference type="SMART" id="SM00912"/>
    </source>
</evidence>
<evidence type="ECO:0000256" key="1">
    <source>
        <dbReference type="SAM" id="SignalP"/>
    </source>
</evidence>
<keyword evidence="1" id="KW-0732">Signal</keyword>
<dbReference type="Gene3D" id="2.160.20.10">
    <property type="entry name" value="Single-stranded right-handed beta-helix, Pectin lyase-like"/>
    <property type="match status" value="2"/>
</dbReference>
<dbReference type="InterPro" id="IPR011050">
    <property type="entry name" value="Pectin_lyase_fold/virulence"/>
</dbReference>
<dbReference type="NCBIfam" id="TIGR01901">
    <property type="entry name" value="adhes_NPXG"/>
    <property type="match status" value="1"/>
</dbReference>
<sequence>MNLVLRSLYVATTLSCLWLFSTNATAQIVPDTTLPNNSIAIPNGNSIRIEGGTTAGGNLFHSFQEFSVPTGTEAFFNNALDIQNIFSRVTGSNISNIDGLIRANGVANLFLINPNGIIFGQNAQLNIGGSLIGSTASSIRFIDGSEFSATNPTAPSLLTVNVPIGLQFGANPGRIENRSQTTAPINLPPLTTPFPFEIPFDNKVGLAVAPGQTLALVGGDIQLDGGNLTAFTGQIILGSVASPGLVSFVPTPFGFNLNYDNIANFGNIEISNGTLLNTSGIGGGKVDIRGGNVSINGARILGLTIGNIDGRGININAQNLQINRGSQIIPATLGDGKGSDLNIYATDSVEISGLGIEAYQQVYNQYLLSGTFNPFVPQIVLSAGTVGSGAAGEINIDTGRLVLRDGATGGTNTFTTGNAGNMNIRANTVELISSALSIGTNRASAGQGGSINIEAQRLIMRDGSNLVSISRSDGASGNIAIKTSESVELSGSLPGSTAQTAIATNSFDGNGKAGDITIDTKRLSVSDGAAISLSTGFILGQTVLSTKGGPGGNLTVTASESVEVSGESGVLGFVGFAPSSLNTTTGSSARGGDISLSTPLLILRDGALISVASSGAADAGNITLNADRILLQGIGINSQLSSRIEASAGTVSNFNNPNATANAGSLNVNARELIVKDGAIFSVRALGTGGAGNINVVADSIALDNQSSIDGRTTSGLGANINLQSLALQLRQGSRINTDAGNATGGNINIDTNTLVALENSDITANAQRGSGGRVSISAQGIFGTQFRNELTPQSDITATSELGPQFSGVVEINTPDVDPSAGLVELSANFEDVSGSIVASCATSVDNSFTITGNGGLPDDPTQALRGRAVWRDVRSVGVGESGRAGERKSGREALIRDPQIVEATGWRVKGEGEMELVANTSGMIIGSSWYNAPGCGRR</sequence>
<proteinExistence type="predicted"/>
<keyword evidence="4" id="KW-1185">Reference proteome</keyword>
<protein>
    <submittedName>
        <fullName evidence="3">S-layer family protein</fullName>
    </submittedName>
</protein>
<organism evidence="3 4">
    <name type="scientific">Aerosakkonema funiforme FACHB-1375</name>
    <dbReference type="NCBI Taxonomy" id="2949571"/>
    <lineage>
        <taxon>Bacteria</taxon>
        <taxon>Bacillati</taxon>
        <taxon>Cyanobacteriota</taxon>
        <taxon>Cyanophyceae</taxon>
        <taxon>Oscillatoriophycideae</taxon>
        <taxon>Aerosakkonematales</taxon>
        <taxon>Aerosakkonemataceae</taxon>
        <taxon>Aerosakkonema</taxon>
    </lineage>
</organism>
<feature type="signal peptide" evidence="1">
    <location>
        <begin position="1"/>
        <end position="26"/>
    </location>
</feature>
<accession>A0A926VCM6</accession>
<comment type="caution">
    <text evidence="3">The sequence shown here is derived from an EMBL/GenBank/DDBJ whole genome shotgun (WGS) entry which is preliminary data.</text>
</comment>
<name>A0A926VCM6_9CYAN</name>
<dbReference type="RefSeq" id="WP_190464100.1">
    <property type="nucleotide sequence ID" value="NZ_JACJPW010000019.1"/>
</dbReference>
<gene>
    <name evidence="3" type="ORF">H6G03_09480</name>
</gene>
<feature type="chain" id="PRO_5037755616" evidence="1">
    <location>
        <begin position="27"/>
        <end position="940"/>
    </location>
</feature>
<evidence type="ECO:0000313" key="3">
    <source>
        <dbReference type="EMBL" id="MBD2181333.1"/>
    </source>
</evidence>
<dbReference type="AlphaFoldDB" id="A0A926VCM6"/>
<reference evidence="3" key="1">
    <citation type="journal article" date="2015" name="ISME J.">
        <title>Draft Genome Sequence of Streptomyces incarnatus NRRL8089, which Produces the Nucleoside Antibiotic Sinefungin.</title>
        <authorList>
            <person name="Oshima K."/>
            <person name="Hattori M."/>
            <person name="Shimizu H."/>
            <person name="Fukuda K."/>
            <person name="Nemoto M."/>
            <person name="Inagaki K."/>
            <person name="Tamura T."/>
        </authorList>
    </citation>
    <scope>NUCLEOTIDE SEQUENCE</scope>
    <source>
        <strain evidence="3">FACHB-1375</strain>
    </source>
</reference>
<dbReference type="InterPro" id="IPR008638">
    <property type="entry name" value="FhaB/CdiA-like_TPS"/>
</dbReference>
<dbReference type="SUPFAM" id="SSF51126">
    <property type="entry name" value="Pectin lyase-like"/>
    <property type="match status" value="2"/>
</dbReference>
<dbReference type="InterPro" id="IPR012334">
    <property type="entry name" value="Pectin_lyas_fold"/>
</dbReference>
<dbReference type="Proteomes" id="UP000641646">
    <property type="component" value="Unassembled WGS sequence"/>
</dbReference>
<dbReference type="Pfam" id="PF05860">
    <property type="entry name" value="TPS"/>
    <property type="match status" value="1"/>
</dbReference>
<feature type="domain" description="Filamentous haemagglutinin FhaB/tRNA nuclease CdiA-like TPS" evidence="2">
    <location>
        <begin position="31"/>
        <end position="142"/>
    </location>
</feature>